<proteinExistence type="predicted"/>
<dbReference type="RefSeq" id="WP_204732596.1">
    <property type="nucleotide sequence ID" value="NZ_JAVDWE010000002.1"/>
</dbReference>
<feature type="transmembrane region" description="Helical" evidence="1">
    <location>
        <begin position="88"/>
        <end position="107"/>
    </location>
</feature>
<reference evidence="2 3" key="1">
    <citation type="submission" date="2023-07" db="EMBL/GenBank/DDBJ databases">
        <title>Sorghum-associated microbial communities from plants grown in Nebraska, USA.</title>
        <authorList>
            <person name="Schachtman D."/>
        </authorList>
    </citation>
    <scope>NUCLEOTIDE SEQUENCE [LARGE SCALE GENOMIC DNA]</scope>
    <source>
        <strain evidence="2 3">BE240</strain>
    </source>
</reference>
<keyword evidence="1" id="KW-0812">Transmembrane</keyword>
<protein>
    <submittedName>
        <fullName evidence="2">Membrane protein</fullName>
    </submittedName>
</protein>
<feature type="transmembrane region" description="Helical" evidence="1">
    <location>
        <begin position="59"/>
        <end position="76"/>
    </location>
</feature>
<keyword evidence="1" id="KW-1133">Transmembrane helix</keyword>
<name>A0ABU1V7W3_9BURK</name>
<dbReference type="EMBL" id="JAVDWE010000002">
    <property type="protein sequence ID" value="MDR7093550.1"/>
    <property type="molecule type" value="Genomic_DNA"/>
</dbReference>
<gene>
    <name evidence="2" type="ORF">J2X09_001282</name>
</gene>
<keyword evidence="1" id="KW-0472">Membrane</keyword>
<sequence length="221" mass="24111">MAASTLLRDLGVVLLMLAWVVAAHVGSTGWGNADFNAGVAVLPIVVAALMALWRLPQTALRVAGALALAALLAWLWPRLRHNVALLYYVQHLGIHVALGVLFGRSLIGPGDPLITRMARRIFAQPLSERKLRYTRGATLAWTLFFFLNALVSTVLFIWAPPAIWSVHANLLTGPLIGLMFLGEHLVRMRVLPPHERPGLADIMQAYRRESASHNGNGSSPP</sequence>
<feature type="transmembrane region" description="Helical" evidence="1">
    <location>
        <begin position="139"/>
        <end position="158"/>
    </location>
</feature>
<evidence type="ECO:0000313" key="3">
    <source>
        <dbReference type="Proteomes" id="UP001265550"/>
    </source>
</evidence>
<evidence type="ECO:0000313" key="2">
    <source>
        <dbReference type="EMBL" id="MDR7093550.1"/>
    </source>
</evidence>
<feature type="transmembrane region" description="Helical" evidence="1">
    <location>
        <begin position="164"/>
        <end position="186"/>
    </location>
</feature>
<dbReference type="Proteomes" id="UP001265550">
    <property type="component" value="Unassembled WGS sequence"/>
</dbReference>
<evidence type="ECO:0000256" key="1">
    <source>
        <dbReference type="SAM" id="Phobius"/>
    </source>
</evidence>
<organism evidence="2 3">
    <name type="scientific">Hydrogenophaga laconesensis</name>
    <dbReference type="NCBI Taxonomy" id="1805971"/>
    <lineage>
        <taxon>Bacteria</taxon>
        <taxon>Pseudomonadati</taxon>
        <taxon>Pseudomonadota</taxon>
        <taxon>Betaproteobacteria</taxon>
        <taxon>Burkholderiales</taxon>
        <taxon>Comamonadaceae</taxon>
        <taxon>Hydrogenophaga</taxon>
    </lineage>
</organism>
<accession>A0ABU1V7W3</accession>
<keyword evidence="3" id="KW-1185">Reference proteome</keyword>
<comment type="caution">
    <text evidence="2">The sequence shown here is derived from an EMBL/GenBank/DDBJ whole genome shotgun (WGS) entry which is preliminary data.</text>
</comment>
<feature type="transmembrane region" description="Helical" evidence="1">
    <location>
        <begin position="33"/>
        <end position="52"/>
    </location>
</feature>